<sequence length="69" mass="7294">MAPNGCFDFSAVINAVSRSQVAYPFEPASDLDEQVSRMMTNLEEVQATLSQLTALSADSLCHGGLDGGE</sequence>
<dbReference type="AlphaFoldDB" id="A0A6A7RPN3"/>
<accession>A0A6A7RPN3</accession>
<gene>
    <name evidence="1" type="ORF">CRU78_02720</name>
</gene>
<reference evidence="1 2" key="1">
    <citation type="submission" date="2017-09" db="EMBL/GenBank/DDBJ databases">
        <title>Metagenomic Analysis Reveals Denitrifying Candidatus Accumulibacter and Flanking Population as a Source of N2O.</title>
        <authorList>
            <person name="Gao H."/>
            <person name="Mao Y."/>
            <person name="Zhao X."/>
            <person name="Liu W.-T."/>
            <person name="Zhang T."/>
            <person name="Wells G."/>
        </authorList>
    </citation>
    <scope>NUCLEOTIDE SEQUENCE [LARGE SCALE GENOMIC DNA]</scope>
    <source>
        <strain evidence="1">CANDO_2_IC</strain>
    </source>
</reference>
<evidence type="ECO:0000313" key="1">
    <source>
        <dbReference type="EMBL" id="MQM29507.1"/>
    </source>
</evidence>
<evidence type="ECO:0000313" key="2">
    <source>
        <dbReference type="Proteomes" id="UP000342300"/>
    </source>
</evidence>
<protein>
    <submittedName>
        <fullName evidence="1">Uncharacterized protein</fullName>
    </submittedName>
</protein>
<name>A0A6A7RPN3_9PROT</name>
<dbReference type="Proteomes" id="UP000342300">
    <property type="component" value="Unassembled WGS sequence"/>
</dbReference>
<comment type="caution">
    <text evidence="1">The sequence shown here is derived from an EMBL/GenBank/DDBJ whole genome shotgun (WGS) entry which is preliminary data.</text>
</comment>
<dbReference type="EMBL" id="PDHS01000055">
    <property type="protein sequence ID" value="MQM29507.1"/>
    <property type="molecule type" value="Genomic_DNA"/>
</dbReference>
<organism evidence="1 2">
    <name type="scientific">Candidatus Accumulibacter phosphatis</name>
    <dbReference type="NCBI Taxonomy" id="327160"/>
    <lineage>
        <taxon>Bacteria</taxon>
        <taxon>Pseudomonadati</taxon>
        <taxon>Pseudomonadota</taxon>
        <taxon>Betaproteobacteria</taxon>
        <taxon>Candidatus Accumulibacter</taxon>
    </lineage>
</organism>
<proteinExistence type="predicted"/>